<organism evidence="3 4">
    <name type="scientific">Candidatus Woesebacteria bacterium GW2011_GWA1_41_13b</name>
    <dbReference type="NCBI Taxonomy" id="1618555"/>
    <lineage>
        <taxon>Bacteria</taxon>
        <taxon>Candidatus Woeseibacteriota</taxon>
    </lineage>
</organism>
<keyword evidence="1" id="KW-0479">Metal-binding</keyword>
<evidence type="ECO:0000313" key="4">
    <source>
        <dbReference type="Proteomes" id="UP000034676"/>
    </source>
</evidence>
<evidence type="ECO:0000256" key="1">
    <source>
        <dbReference type="ARBA" id="ARBA00022723"/>
    </source>
</evidence>
<gene>
    <name evidence="3" type="ORF">UU42_C0020G0004</name>
</gene>
<evidence type="ECO:0000313" key="3">
    <source>
        <dbReference type="EMBL" id="KKR91169.1"/>
    </source>
</evidence>
<dbReference type="InterPro" id="IPR000056">
    <property type="entry name" value="Ribul_P_3_epim-like"/>
</dbReference>
<dbReference type="InterPro" id="IPR013785">
    <property type="entry name" value="Aldolase_TIM"/>
</dbReference>
<dbReference type="Proteomes" id="UP000034676">
    <property type="component" value="Unassembled WGS sequence"/>
</dbReference>
<dbReference type="GO" id="GO:0016857">
    <property type="term" value="F:racemase and epimerase activity, acting on carbohydrates and derivatives"/>
    <property type="evidence" value="ECO:0007669"/>
    <property type="project" value="InterPro"/>
</dbReference>
<dbReference type="GO" id="GO:0046872">
    <property type="term" value="F:metal ion binding"/>
    <property type="evidence" value="ECO:0007669"/>
    <property type="project" value="UniProtKB-KW"/>
</dbReference>
<reference evidence="3 4" key="1">
    <citation type="journal article" date="2015" name="Nature">
        <title>rRNA introns, odd ribosomes, and small enigmatic genomes across a large radiation of phyla.</title>
        <authorList>
            <person name="Brown C.T."/>
            <person name="Hug L.A."/>
            <person name="Thomas B.C."/>
            <person name="Sharon I."/>
            <person name="Castelle C.J."/>
            <person name="Singh A."/>
            <person name="Wilkins M.J."/>
            <person name="Williams K.H."/>
            <person name="Banfield J.F."/>
        </authorList>
    </citation>
    <scope>NUCLEOTIDE SEQUENCE [LARGE SCALE GENOMIC DNA]</scope>
</reference>
<dbReference type="InterPro" id="IPR011060">
    <property type="entry name" value="RibuloseP-bd_barrel"/>
</dbReference>
<dbReference type="PANTHER" id="PTHR11749">
    <property type="entry name" value="RIBULOSE-5-PHOSPHATE-3-EPIMERASE"/>
    <property type="match status" value="1"/>
</dbReference>
<proteinExistence type="predicted"/>
<accession>A0A0G0UQZ3</accession>
<dbReference type="AlphaFoldDB" id="A0A0G0UQZ3"/>
<keyword evidence="2" id="KW-0413">Isomerase</keyword>
<sequence>MQSQVIPGILEKEWDQIETKLEQIKTFTTSAHIDITDGKFVNNKTFLDPEPFKKYSSDIFFELHMMVENPEGFIEPWGKAGFRRFLGHIEYMSSQKEFVEQAKKYGEAGIALDGPTHISRIKIPFEQLDTVLVYTSNRVGFSGPPLMEDRLDKVRHLRKLTNIPIEVDGGVNDKTILRAREAGATRFVSTSYIWQSENPIEQFKKLA</sequence>
<dbReference type="SUPFAM" id="SSF51366">
    <property type="entry name" value="Ribulose-phoshate binding barrel"/>
    <property type="match status" value="1"/>
</dbReference>
<evidence type="ECO:0000256" key="2">
    <source>
        <dbReference type="ARBA" id="ARBA00023235"/>
    </source>
</evidence>
<dbReference type="Pfam" id="PF00834">
    <property type="entry name" value="Ribul_P_3_epim"/>
    <property type="match status" value="1"/>
</dbReference>
<dbReference type="PATRIC" id="fig|1618555.3.peg.796"/>
<name>A0A0G0UQZ3_9BACT</name>
<dbReference type="EMBL" id="LCAO01000020">
    <property type="protein sequence ID" value="KKR91169.1"/>
    <property type="molecule type" value="Genomic_DNA"/>
</dbReference>
<dbReference type="Gene3D" id="3.20.20.70">
    <property type="entry name" value="Aldolase class I"/>
    <property type="match status" value="1"/>
</dbReference>
<protein>
    <submittedName>
        <fullName evidence="3">Ribulose-phosphate 3-epimerase</fullName>
    </submittedName>
</protein>
<comment type="caution">
    <text evidence="3">The sequence shown here is derived from an EMBL/GenBank/DDBJ whole genome shotgun (WGS) entry which is preliminary data.</text>
</comment>
<dbReference type="GO" id="GO:0005975">
    <property type="term" value="P:carbohydrate metabolic process"/>
    <property type="evidence" value="ECO:0007669"/>
    <property type="project" value="InterPro"/>
</dbReference>